<comment type="caution">
    <text evidence="2">The sequence shown here is derived from an EMBL/GenBank/DDBJ whole genome shotgun (WGS) entry which is preliminary data.</text>
</comment>
<accession>A0A9D1ETM1</accession>
<organism evidence="2 3">
    <name type="scientific">Candidatus Limivivens intestinipullorum</name>
    <dbReference type="NCBI Taxonomy" id="2840858"/>
    <lineage>
        <taxon>Bacteria</taxon>
        <taxon>Bacillati</taxon>
        <taxon>Bacillota</taxon>
        <taxon>Clostridia</taxon>
        <taxon>Lachnospirales</taxon>
        <taxon>Lachnospiraceae</taxon>
        <taxon>Lachnospiraceae incertae sedis</taxon>
        <taxon>Candidatus Limivivens</taxon>
    </lineage>
</organism>
<dbReference type="AlphaFoldDB" id="A0A9D1ETM1"/>
<feature type="domain" description="BIG2" evidence="1">
    <location>
        <begin position="192"/>
        <end position="271"/>
    </location>
</feature>
<evidence type="ECO:0000313" key="2">
    <source>
        <dbReference type="EMBL" id="HIS31446.1"/>
    </source>
</evidence>
<feature type="domain" description="BIG2" evidence="1">
    <location>
        <begin position="114"/>
        <end position="191"/>
    </location>
</feature>
<dbReference type="Proteomes" id="UP000823935">
    <property type="component" value="Unassembled WGS sequence"/>
</dbReference>
<reference evidence="2" key="1">
    <citation type="submission" date="2020-10" db="EMBL/GenBank/DDBJ databases">
        <authorList>
            <person name="Gilroy R."/>
        </authorList>
    </citation>
    <scope>NUCLEOTIDE SEQUENCE</scope>
    <source>
        <strain evidence="2">CHK190-19873</strain>
    </source>
</reference>
<sequence length="837" mass="90834">MKKIVRRSLWGILAAVLILDTPLIWSPGEDGTAEAASKSVSISRKKATVNKGFTYKLKLSNVPKGSKVAWSSSNKAVASVKASGSSCVVTGKKTGRTTITAKVGSKKYTCKVTVKAQTALSETSKSLAKGKTFTLTLKNTVPGTIKWTCSSNQVVKITKKSRNQYQVKALKAGTAYVVARLDGKAYKCRVTVKNPVPALSRTSGSVTYGKTGTVTLNNAAKTVKWSVGDSSILKISASGSKKQKCTVKGLKAGKTTLKAVSNGKTYKCTITVKAASNPVISRTVLSLTEGKSATLKITKNVNKVTWKSSNKNVAVVSTKGKVTAKGAGTAKITASVDGVTRTCKVTVKAKKPASGDYDALKFLENGDAKKSVEAGDVFSIRVNNKIKSVSISPENIVAQSDGGYDTWRSFTAQEPGKAKIVITDIYNQKVTAQVTVTQELYLRDYTKVTLTGVRSNSSLPVPEIESIYHSDSYIGVICPGTFGESDPYYGYEAYLSTSKDFDSAIQITTEDTQWNHLGYAQLSYFYAYPGRSYYLKVRSYTVDGTVKVCGPWSTVRRVQMSDPSVKSSKKAEYSYDLFFLDSTGTDLYDGSIRALYIKTDNPDSSSIGVVSGGKSVLANIQLMSGVQYYDDIHYLKTSDYDQPLKKVDGGYVGYLRFAKPGKYDIEIREYGEDGYVTAKKTTWTVQDYEKAMYAWVDGIIAAHTTASMTPFQKMAAVCNYLTTPGLFKYVTQSNGKNVILASMPNNPCFVTYRWDSATSPSMLCVFAERIGGFDDIHNCYGDYPVGSSDWSNTHYLARLTIGDDVRYYGVCPLSPTGEIGDVKYIDFSNTAAMTAAD</sequence>
<feature type="domain" description="BIG2" evidence="1">
    <location>
        <begin position="36"/>
        <end position="113"/>
    </location>
</feature>
<proteinExistence type="predicted"/>
<evidence type="ECO:0000313" key="3">
    <source>
        <dbReference type="Proteomes" id="UP000823935"/>
    </source>
</evidence>
<dbReference type="InterPro" id="IPR003343">
    <property type="entry name" value="Big_2"/>
</dbReference>
<feature type="domain" description="BIG2" evidence="1">
    <location>
        <begin position="274"/>
        <end position="346"/>
    </location>
</feature>
<dbReference type="EMBL" id="DVIQ01000041">
    <property type="protein sequence ID" value="HIS31446.1"/>
    <property type="molecule type" value="Genomic_DNA"/>
</dbReference>
<dbReference type="InterPro" id="IPR008964">
    <property type="entry name" value="Invasin/intimin_cell_adhesion"/>
</dbReference>
<dbReference type="Gene3D" id="2.60.40.1080">
    <property type="match status" value="4"/>
</dbReference>
<gene>
    <name evidence="2" type="ORF">IAB44_07870</name>
</gene>
<name>A0A9D1ETM1_9FIRM</name>
<dbReference type="SMART" id="SM00635">
    <property type="entry name" value="BID_2"/>
    <property type="match status" value="4"/>
</dbReference>
<reference evidence="2" key="2">
    <citation type="journal article" date="2021" name="PeerJ">
        <title>Extensive microbial diversity within the chicken gut microbiome revealed by metagenomics and culture.</title>
        <authorList>
            <person name="Gilroy R."/>
            <person name="Ravi A."/>
            <person name="Getino M."/>
            <person name="Pursley I."/>
            <person name="Horton D.L."/>
            <person name="Alikhan N.F."/>
            <person name="Baker D."/>
            <person name="Gharbi K."/>
            <person name="Hall N."/>
            <person name="Watson M."/>
            <person name="Adriaenssens E.M."/>
            <person name="Foster-Nyarko E."/>
            <person name="Jarju S."/>
            <person name="Secka A."/>
            <person name="Antonio M."/>
            <person name="Oren A."/>
            <person name="Chaudhuri R.R."/>
            <person name="La Ragione R."/>
            <person name="Hildebrand F."/>
            <person name="Pallen M.J."/>
        </authorList>
    </citation>
    <scope>NUCLEOTIDE SEQUENCE</scope>
    <source>
        <strain evidence="2">CHK190-19873</strain>
    </source>
</reference>
<evidence type="ECO:0000259" key="1">
    <source>
        <dbReference type="SMART" id="SM00635"/>
    </source>
</evidence>
<protein>
    <submittedName>
        <fullName evidence="2">Ig-like domain-containing protein</fullName>
    </submittedName>
</protein>
<dbReference type="SUPFAM" id="SSF49373">
    <property type="entry name" value="Invasin/intimin cell-adhesion fragments"/>
    <property type="match status" value="3"/>
</dbReference>
<dbReference type="Pfam" id="PF02368">
    <property type="entry name" value="Big_2"/>
    <property type="match status" value="2"/>
</dbReference>